<feature type="transmembrane region" description="Helical" evidence="1">
    <location>
        <begin position="12"/>
        <end position="33"/>
    </location>
</feature>
<keyword evidence="1" id="KW-1133">Transmembrane helix</keyword>
<name>A0ABU4DRX8_9DEIO</name>
<feature type="domain" description="GGDEF" evidence="3">
    <location>
        <begin position="304"/>
        <end position="436"/>
    </location>
</feature>
<evidence type="ECO:0000313" key="4">
    <source>
        <dbReference type="EMBL" id="MDV6375175.1"/>
    </source>
</evidence>
<dbReference type="Proteomes" id="UP001276150">
    <property type="component" value="Unassembled WGS sequence"/>
</dbReference>
<dbReference type="InterPro" id="IPR035919">
    <property type="entry name" value="EAL_sf"/>
</dbReference>
<accession>A0ABU4DRX8</accession>
<feature type="transmembrane region" description="Helical" evidence="1">
    <location>
        <begin position="215"/>
        <end position="231"/>
    </location>
</feature>
<dbReference type="RefSeq" id="WP_317640508.1">
    <property type="nucleotide sequence ID" value="NZ_JAPMIV010000020.1"/>
</dbReference>
<dbReference type="Gene3D" id="3.20.20.450">
    <property type="entry name" value="EAL domain"/>
    <property type="match status" value="1"/>
</dbReference>
<gene>
    <name evidence="4" type="ORF">ORD21_11315</name>
</gene>
<dbReference type="SMART" id="SM00267">
    <property type="entry name" value="GGDEF"/>
    <property type="match status" value="1"/>
</dbReference>
<dbReference type="SUPFAM" id="SSF141868">
    <property type="entry name" value="EAL domain-like"/>
    <property type="match status" value="1"/>
</dbReference>
<sequence length="702" mass="76879">MTSVPQVVAARTWHWLGYGLLAWGLGGLVYAAYELLGISPFPSLADVGYLATLSCFAAGLIALRRERRGILQTLSFLTDAALVTLIIGDLAWQTSIRDMLANATQTTLGTWISLSYPTLYLLLCAATVTLALWRPLDLRRRVIALLAAGLLCFLGADIIYFGAVTRGVYVPGTWTDLGWPLAAWLIACAAYRSGATAARPRLNLRHLPGEWWKQLLPHYSVLTIFVVYLSTHLRAPLDQPQQVVLWLIVALFVIRQFLVLADNQRLQLRLTHRATHDPLTGVRNRNDLEIDLQQQIDEARTWDSVVAVLFMDLDRMKEVNDTFGHLVGDHLLQALTARLSDILPADAVLSRFGGDEFIVSLPKHDAPAAARMAQTLLAAASKPFQIGPEILQVSASIGVTMTPGDAESARAAIEQADGALYRAKQAGRDTWRFANERLNGLHMPQAQLEVQLRGALDRDELSMHFQPLIDLSSGRVRSFEALMRWTSPVLGSVSPADFIPVAETREMMGGLGHWAMRESIRQMCAWQSELPGVGVAVNVSATQFIHDGFVADTRAMLDDYGGTPELLTLELTESSVLADLGQARQKLLELRALGVRVALDDFGTGYSSLGHLRSLPVDVLKIDRVFIQDGHTDMVFVQAMISLGHSLGLEVVVEGIEDASMVARLQALGCELGQGFYFARPQPAEQAVAAVLCAPLSMLPLS</sequence>
<dbReference type="InterPro" id="IPR000160">
    <property type="entry name" value="GGDEF_dom"/>
</dbReference>
<dbReference type="PROSITE" id="PS50883">
    <property type="entry name" value="EAL"/>
    <property type="match status" value="1"/>
</dbReference>
<dbReference type="SMART" id="SM00052">
    <property type="entry name" value="EAL"/>
    <property type="match status" value="1"/>
</dbReference>
<proteinExistence type="predicted"/>
<dbReference type="Gene3D" id="3.30.70.270">
    <property type="match status" value="1"/>
</dbReference>
<comment type="caution">
    <text evidence="4">The sequence shown here is derived from an EMBL/GenBank/DDBJ whole genome shotgun (WGS) entry which is preliminary data.</text>
</comment>
<keyword evidence="5" id="KW-1185">Reference proteome</keyword>
<evidence type="ECO:0000259" key="3">
    <source>
        <dbReference type="PROSITE" id="PS50887"/>
    </source>
</evidence>
<reference evidence="4 5" key="1">
    <citation type="submission" date="2022-11" db="EMBL/GenBank/DDBJ databases">
        <title>Deinococcus ZS9-10, Low Temperature and Draught-tolerating, UV-resistant Bacteria from Continental Antarctica.</title>
        <authorList>
            <person name="Cheng L."/>
        </authorList>
    </citation>
    <scope>NUCLEOTIDE SEQUENCE [LARGE SCALE GENOMIC DNA]</scope>
    <source>
        <strain evidence="4 5">ZS9-10</strain>
    </source>
</reference>
<dbReference type="InterPro" id="IPR052155">
    <property type="entry name" value="Biofilm_reg_signaling"/>
</dbReference>
<evidence type="ECO:0000313" key="5">
    <source>
        <dbReference type="Proteomes" id="UP001276150"/>
    </source>
</evidence>
<feature type="transmembrane region" description="Helical" evidence="1">
    <location>
        <begin position="112"/>
        <end position="133"/>
    </location>
</feature>
<feature type="domain" description="EAL" evidence="2">
    <location>
        <begin position="445"/>
        <end position="695"/>
    </location>
</feature>
<organism evidence="4 5">
    <name type="scientific">Deinococcus arenicola</name>
    <dbReference type="NCBI Taxonomy" id="2994950"/>
    <lineage>
        <taxon>Bacteria</taxon>
        <taxon>Thermotogati</taxon>
        <taxon>Deinococcota</taxon>
        <taxon>Deinococci</taxon>
        <taxon>Deinococcales</taxon>
        <taxon>Deinococcaceae</taxon>
        <taxon>Deinococcus</taxon>
    </lineage>
</organism>
<dbReference type="Pfam" id="PF00563">
    <property type="entry name" value="EAL"/>
    <property type="match status" value="1"/>
</dbReference>
<feature type="transmembrane region" description="Helical" evidence="1">
    <location>
        <begin position="45"/>
        <end position="63"/>
    </location>
</feature>
<dbReference type="EMBL" id="JAPMIV010000020">
    <property type="protein sequence ID" value="MDV6375175.1"/>
    <property type="molecule type" value="Genomic_DNA"/>
</dbReference>
<keyword evidence="1" id="KW-0472">Membrane</keyword>
<dbReference type="SUPFAM" id="SSF55073">
    <property type="entry name" value="Nucleotide cyclase"/>
    <property type="match status" value="1"/>
</dbReference>
<dbReference type="InterPro" id="IPR029787">
    <property type="entry name" value="Nucleotide_cyclase"/>
</dbReference>
<dbReference type="PANTHER" id="PTHR44757:SF2">
    <property type="entry name" value="BIOFILM ARCHITECTURE MAINTENANCE PROTEIN MBAA"/>
    <property type="match status" value="1"/>
</dbReference>
<dbReference type="PROSITE" id="PS50887">
    <property type="entry name" value="GGDEF"/>
    <property type="match status" value="1"/>
</dbReference>
<dbReference type="InterPro" id="IPR043128">
    <property type="entry name" value="Rev_trsase/Diguanyl_cyclase"/>
</dbReference>
<feature type="transmembrane region" description="Helical" evidence="1">
    <location>
        <begin position="70"/>
        <end position="92"/>
    </location>
</feature>
<dbReference type="Pfam" id="PF00990">
    <property type="entry name" value="GGDEF"/>
    <property type="match status" value="1"/>
</dbReference>
<dbReference type="InterPro" id="IPR001633">
    <property type="entry name" value="EAL_dom"/>
</dbReference>
<feature type="transmembrane region" description="Helical" evidence="1">
    <location>
        <begin position="142"/>
        <end position="165"/>
    </location>
</feature>
<feature type="transmembrane region" description="Helical" evidence="1">
    <location>
        <begin position="243"/>
        <end position="261"/>
    </location>
</feature>
<evidence type="ECO:0000259" key="2">
    <source>
        <dbReference type="PROSITE" id="PS50883"/>
    </source>
</evidence>
<dbReference type="NCBIfam" id="TIGR00254">
    <property type="entry name" value="GGDEF"/>
    <property type="match status" value="1"/>
</dbReference>
<dbReference type="CDD" id="cd01949">
    <property type="entry name" value="GGDEF"/>
    <property type="match status" value="1"/>
</dbReference>
<evidence type="ECO:0000256" key="1">
    <source>
        <dbReference type="SAM" id="Phobius"/>
    </source>
</evidence>
<keyword evidence="1" id="KW-0812">Transmembrane</keyword>
<protein>
    <submittedName>
        <fullName evidence="4">EAL domain-containing protein</fullName>
    </submittedName>
</protein>
<dbReference type="PANTHER" id="PTHR44757">
    <property type="entry name" value="DIGUANYLATE CYCLASE DGCP"/>
    <property type="match status" value="1"/>
</dbReference>
<dbReference type="CDD" id="cd01948">
    <property type="entry name" value="EAL"/>
    <property type="match status" value="1"/>
</dbReference>